<evidence type="ECO:0000313" key="3">
    <source>
        <dbReference type="EMBL" id="KRZ71289.1"/>
    </source>
</evidence>
<evidence type="ECO:0000256" key="1">
    <source>
        <dbReference type="PROSITE-ProRule" id="PRU00047"/>
    </source>
</evidence>
<organism evidence="3 4">
    <name type="scientific">Trichinella papuae</name>
    <dbReference type="NCBI Taxonomy" id="268474"/>
    <lineage>
        <taxon>Eukaryota</taxon>
        <taxon>Metazoa</taxon>
        <taxon>Ecdysozoa</taxon>
        <taxon>Nematoda</taxon>
        <taxon>Enoplea</taxon>
        <taxon>Dorylaimia</taxon>
        <taxon>Trichinellida</taxon>
        <taxon>Trichinellidae</taxon>
        <taxon>Trichinella</taxon>
    </lineage>
</organism>
<dbReference type="Pfam" id="PF03564">
    <property type="entry name" value="DUF1759"/>
    <property type="match status" value="1"/>
</dbReference>
<proteinExistence type="predicted"/>
<keyword evidence="4" id="KW-1185">Reference proteome</keyword>
<dbReference type="AlphaFoldDB" id="A0A0V1MHM9"/>
<protein>
    <recommendedName>
        <fullName evidence="2">CCHC-type domain-containing protein</fullName>
    </recommendedName>
</protein>
<dbReference type="InterPro" id="IPR005312">
    <property type="entry name" value="DUF1759"/>
</dbReference>
<keyword evidence="1" id="KW-0479">Metal-binding</keyword>
<name>A0A0V1MHM9_9BILA</name>
<dbReference type="EMBL" id="JYDO01000099">
    <property type="protein sequence ID" value="KRZ71289.1"/>
    <property type="molecule type" value="Genomic_DNA"/>
</dbReference>
<keyword evidence="1" id="KW-0863">Zinc-finger</keyword>
<dbReference type="InterPro" id="IPR036875">
    <property type="entry name" value="Znf_CCHC_sf"/>
</dbReference>
<dbReference type="SUPFAM" id="SSF57756">
    <property type="entry name" value="Retrovirus zinc finger-like domains"/>
    <property type="match status" value="1"/>
</dbReference>
<gene>
    <name evidence="3" type="ORF">T10_10420</name>
</gene>
<dbReference type="Proteomes" id="UP000054843">
    <property type="component" value="Unassembled WGS sequence"/>
</dbReference>
<feature type="non-terminal residue" evidence="3">
    <location>
        <position position="337"/>
    </location>
</feature>
<evidence type="ECO:0000313" key="4">
    <source>
        <dbReference type="Proteomes" id="UP000054843"/>
    </source>
</evidence>
<dbReference type="GO" id="GO:0008270">
    <property type="term" value="F:zinc ion binding"/>
    <property type="evidence" value="ECO:0007669"/>
    <property type="project" value="UniProtKB-KW"/>
</dbReference>
<dbReference type="InterPro" id="IPR001878">
    <property type="entry name" value="Znf_CCHC"/>
</dbReference>
<feature type="domain" description="CCHC-type" evidence="2">
    <location>
        <begin position="113"/>
        <end position="128"/>
    </location>
</feature>
<accession>A0A0V1MHM9</accession>
<evidence type="ECO:0000259" key="2">
    <source>
        <dbReference type="PROSITE" id="PS50158"/>
    </source>
</evidence>
<reference evidence="3 4" key="1">
    <citation type="submission" date="2015-01" db="EMBL/GenBank/DDBJ databases">
        <title>Evolution of Trichinella species and genotypes.</title>
        <authorList>
            <person name="Korhonen P.K."/>
            <person name="Edoardo P."/>
            <person name="Giuseppe L.R."/>
            <person name="Gasser R.B."/>
        </authorList>
    </citation>
    <scope>NUCLEOTIDE SEQUENCE [LARGE SCALE GENOMIC DNA]</scope>
    <source>
        <strain evidence="3">ISS1980</strain>
    </source>
</reference>
<sequence>MASGATKLAYLRGSLTDAALDTIEGLSASNQSYELALRRLRERFDRPMVAVREQILRLVNLFMNKNKLSTICDEFHKKVYALTALGKEPRTSDLWVAEGLFCFAGVSRRARLCFACLQPGHYALECKREGKRADRASVTASTPSPPASLSSVAKQKTTIFSEGPSLTPRSLPGTIRAVAYGEEGPGKLVTCLLDTASEQSFTFICFAVISVILGCEPTIEITCAHWARQRKNALTQISYYRFLGNQIRRGGPEDPVAVESVLGWIICDLVTANHTSSVTTTLCAPVDQSIDRTLRRFWEIEKVGVGWKDESEMPMRGDRSKSENVDELEQERCATAV</sequence>
<comment type="caution">
    <text evidence="3">The sequence shown here is derived from an EMBL/GenBank/DDBJ whole genome shotgun (WGS) entry which is preliminary data.</text>
</comment>
<dbReference type="GO" id="GO:0003676">
    <property type="term" value="F:nucleic acid binding"/>
    <property type="evidence" value="ECO:0007669"/>
    <property type="project" value="InterPro"/>
</dbReference>
<dbReference type="PROSITE" id="PS50158">
    <property type="entry name" value="ZF_CCHC"/>
    <property type="match status" value="1"/>
</dbReference>
<dbReference type="GO" id="GO:0019899">
    <property type="term" value="F:enzyme binding"/>
    <property type="evidence" value="ECO:0007669"/>
    <property type="project" value="UniProtKB-ARBA"/>
</dbReference>
<keyword evidence="1" id="KW-0862">Zinc</keyword>